<name>A0A967CAP2_9PROT</name>
<dbReference type="PANTHER" id="PTHR42941">
    <property type="entry name" value="SLL1037 PROTEIN"/>
    <property type="match status" value="1"/>
</dbReference>
<dbReference type="AlphaFoldDB" id="A0A967CAP2"/>
<dbReference type="Pfam" id="PF16868">
    <property type="entry name" value="NMT1_3"/>
    <property type="match status" value="1"/>
</dbReference>
<proteinExistence type="predicted"/>
<gene>
    <name evidence="1" type="ORF">HBA54_04345</name>
</gene>
<protein>
    <submittedName>
        <fullName evidence="1">TAXI family TRAP transporter solute-binding subunit</fullName>
    </submittedName>
</protein>
<reference evidence="1" key="1">
    <citation type="submission" date="2020-03" db="EMBL/GenBank/DDBJ databases">
        <title>Genome of Pelagibius litoralis DSM 21314T.</title>
        <authorList>
            <person name="Wang G."/>
        </authorList>
    </citation>
    <scope>NUCLEOTIDE SEQUENCE</scope>
    <source>
        <strain evidence="1">DSM 21314</strain>
    </source>
</reference>
<dbReference type="InterPro" id="IPR011852">
    <property type="entry name" value="TRAP_TAXI"/>
</dbReference>
<accession>A0A967CAP2</accession>
<dbReference type="Proteomes" id="UP000761264">
    <property type="component" value="Unassembled WGS sequence"/>
</dbReference>
<dbReference type="PANTHER" id="PTHR42941:SF1">
    <property type="entry name" value="SLL1037 PROTEIN"/>
    <property type="match status" value="1"/>
</dbReference>
<dbReference type="NCBIfam" id="TIGR02122">
    <property type="entry name" value="TRAP_TAXI"/>
    <property type="match status" value="1"/>
</dbReference>
<evidence type="ECO:0000313" key="1">
    <source>
        <dbReference type="EMBL" id="NIA67813.1"/>
    </source>
</evidence>
<dbReference type="Gene3D" id="3.40.190.10">
    <property type="entry name" value="Periplasmic binding protein-like II"/>
    <property type="match status" value="2"/>
</dbReference>
<dbReference type="SUPFAM" id="SSF53850">
    <property type="entry name" value="Periplasmic binding protein-like II"/>
    <property type="match status" value="1"/>
</dbReference>
<keyword evidence="2" id="KW-1185">Reference proteome</keyword>
<evidence type="ECO:0000313" key="2">
    <source>
        <dbReference type="Proteomes" id="UP000761264"/>
    </source>
</evidence>
<dbReference type="EMBL" id="JAAQPH010000003">
    <property type="protein sequence ID" value="NIA67813.1"/>
    <property type="molecule type" value="Genomic_DNA"/>
</dbReference>
<organism evidence="1 2">
    <name type="scientific">Pelagibius litoralis</name>
    <dbReference type="NCBI Taxonomy" id="374515"/>
    <lineage>
        <taxon>Bacteria</taxon>
        <taxon>Pseudomonadati</taxon>
        <taxon>Pseudomonadota</taxon>
        <taxon>Alphaproteobacteria</taxon>
        <taxon>Rhodospirillales</taxon>
        <taxon>Rhodovibrionaceae</taxon>
        <taxon>Pelagibius</taxon>
    </lineage>
</organism>
<sequence>MLRRAWSPLKGFGTLCFLALLPLLLVGTAALVSAQDIRFFRVGTGSTAGTYFPVGGIIASAISSPPGSRGCDRGGSCGVPGLVAVAQSTRGSVDNVRQIRDGNIESGFSQSDIAFWAFRGEEIFQEEGAVTSLRAIANLYPETMHLVVRFDSEIKSLADIKGKRLSLDRKGSGTRVDALLVLKAFGIAVGDLEIVELGSGAAADALREGEIDGFFFVAGTPAAAVQELAEEALVELVPIAGPGAEVLLSDSPFFARQVLAAGTYPGIGETATVSVGAQWLVAETVPEETVYEITRSLWHPSTRQLLDKGHPKGRQIVIEQALEGLGVPLHPGAERYYREMGALQ</sequence>
<comment type="caution">
    <text evidence="1">The sequence shown here is derived from an EMBL/GenBank/DDBJ whole genome shotgun (WGS) entry which is preliminary data.</text>
</comment>
<dbReference type="RefSeq" id="WP_167221781.1">
    <property type="nucleotide sequence ID" value="NZ_JAAQPH010000003.1"/>
</dbReference>
<dbReference type="CDD" id="cd13520">
    <property type="entry name" value="PBP2_TAXI_TRAP"/>
    <property type="match status" value="1"/>
</dbReference>